<accession>A0A4P9WFZ1</accession>
<gene>
    <name evidence="2" type="ORF">BDK51DRAFT_52578</name>
</gene>
<feature type="compositionally biased region" description="Polar residues" evidence="1">
    <location>
        <begin position="16"/>
        <end position="29"/>
    </location>
</feature>
<evidence type="ECO:0000256" key="1">
    <source>
        <dbReference type="SAM" id="MobiDB-lite"/>
    </source>
</evidence>
<name>A0A4P9WFZ1_9FUNG</name>
<feature type="region of interest" description="Disordered" evidence="1">
    <location>
        <begin position="1"/>
        <end position="69"/>
    </location>
</feature>
<keyword evidence="3" id="KW-1185">Reference proteome</keyword>
<proteinExistence type="predicted"/>
<evidence type="ECO:0000313" key="2">
    <source>
        <dbReference type="EMBL" id="RKO89940.1"/>
    </source>
</evidence>
<feature type="region of interest" description="Disordered" evidence="1">
    <location>
        <begin position="187"/>
        <end position="208"/>
    </location>
</feature>
<protein>
    <submittedName>
        <fullName evidence="2">Uncharacterized protein</fullName>
    </submittedName>
</protein>
<reference evidence="3" key="1">
    <citation type="journal article" date="2018" name="Nat. Microbiol.">
        <title>Leveraging single-cell genomics to expand the fungal tree of life.</title>
        <authorList>
            <person name="Ahrendt S.R."/>
            <person name="Quandt C.A."/>
            <person name="Ciobanu D."/>
            <person name="Clum A."/>
            <person name="Salamov A."/>
            <person name="Andreopoulos B."/>
            <person name="Cheng J.F."/>
            <person name="Woyke T."/>
            <person name="Pelin A."/>
            <person name="Henrissat B."/>
            <person name="Reynolds N.K."/>
            <person name="Benny G.L."/>
            <person name="Smith M.E."/>
            <person name="James T.Y."/>
            <person name="Grigoriev I.V."/>
        </authorList>
    </citation>
    <scope>NUCLEOTIDE SEQUENCE [LARGE SCALE GENOMIC DNA]</scope>
</reference>
<dbReference type="Proteomes" id="UP000269721">
    <property type="component" value="Unassembled WGS sequence"/>
</dbReference>
<feature type="compositionally biased region" description="Pro residues" evidence="1">
    <location>
        <begin position="1"/>
        <end position="13"/>
    </location>
</feature>
<sequence length="318" mass="33794">MTSSPPPPQPPSTTPASNKDAQPAATTLQEDLARALGVGKENLRSWRKRPSSDASAEEETAGAVVDNTDEARKWDEDVVAARVRALVQEPLLPRRRDGTPDLVAILDSLASAGAASAHGVRLVSLAGTPLSVVPALRVEVGPGAGPNGGVGGGTWDLHAAMDDALRTLATGESNVFLQDLPDFLRLEVSPKGNPHTPDPSNADDDLSSTRCSFSVPLQLSLRLFSDPAKSRAGASGEELRNEFKATRVERDQVGVELHSLERYGKSEASIDHILNGMRNLLVNEKDIFGLGARSRPLEEMLEAERKSVAKKIAGESPP</sequence>
<dbReference type="EMBL" id="KZ995808">
    <property type="protein sequence ID" value="RKO89940.1"/>
    <property type="molecule type" value="Genomic_DNA"/>
</dbReference>
<organism evidence="2 3">
    <name type="scientific">Blyttiomyces helicus</name>
    <dbReference type="NCBI Taxonomy" id="388810"/>
    <lineage>
        <taxon>Eukaryota</taxon>
        <taxon>Fungi</taxon>
        <taxon>Fungi incertae sedis</taxon>
        <taxon>Chytridiomycota</taxon>
        <taxon>Chytridiomycota incertae sedis</taxon>
        <taxon>Chytridiomycetes</taxon>
        <taxon>Chytridiomycetes incertae sedis</taxon>
        <taxon>Blyttiomyces</taxon>
    </lineage>
</organism>
<dbReference type="AlphaFoldDB" id="A0A4P9WFZ1"/>
<evidence type="ECO:0000313" key="3">
    <source>
        <dbReference type="Proteomes" id="UP000269721"/>
    </source>
</evidence>